<reference evidence="4 5" key="1">
    <citation type="journal article" date="2007" name="Nature">
        <title>The medaka draft genome and insights into vertebrate genome evolution.</title>
        <authorList>
            <person name="Kasahara M."/>
            <person name="Naruse K."/>
            <person name="Sasaki S."/>
            <person name="Nakatani Y."/>
            <person name="Qu W."/>
            <person name="Ahsan B."/>
            <person name="Yamada T."/>
            <person name="Nagayasu Y."/>
            <person name="Doi K."/>
            <person name="Kasai Y."/>
            <person name="Jindo T."/>
            <person name="Kobayashi D."/>
            <person name="Shimada A."/>
            <person name="Toyoda A."/>
            <person name="Kuroki Y."/>
            <person name="Fujiyama A."/>
            <person name="Sasaki T."/>
            <person name="Shimizu A."/>
            <person name="Asakawa S."/>
            <person name="Shimizu N."/>
            <person name="Hashimoto S."/>
            <person name="Yang J."/>
            <person name="Lee Y."/>
            <person name="Matsushima K."/>
            <person name="Sugano S."/>
            <person name="Sakaizumi M."/>
            <person name="Narita T."/>
            <person name="Ohishi K."/>
            <person name="Haga S."/>
            <person name="Ohta F."/>
            <person name="Nomoto H."/>
            <person name="Nogata K."/>
            <person name="Morishita T."/>
            <person name="Endo T."/>
            <person name="Shin-I T."/>
            <person name="Takeda H."/>
            <person name="Morishita S."/>
            <person name="Kohara Y."/>
        </authorList>
    </citation>
    <scope>NUCLEOTIDE SEQUENCE [LARGE SCALE GENOMIC DNA]</scope>
    <source>
        <strain evidence="4 5">Hd-rR</strain>
    </source>
</reference>
<sequence length="652" mass="72043">MFRSLNPDGPQSSASPAGPGLSSMVLDSQESSWIGQLSRPALSLLQKLVPVRLRSSALVESGSGWFGGESRSFVVPEENEFLRKLTDLMPLAQHAPPHLSYLQCHHDGPGLVERGGAMGPHWFTPESLLEPDRPGGDRQSQTVLSSVRTFLNQVLLTSQELRPGGGMEGPSEPVSPALRSRPWWDSLLQDEEKSHGGLWSEKSWHEEGAEASQLCLSPSAETKPHLFDHYSCREWMLGENTGPPYHKEELTHNGGFCIVQNPEGSAAGWQRCIKPFPNRVNGCSSLEEEYSQSPPQYLVRVSEDTAEEQPLVDTPESATAVTEMEESSSAEDKEEKQVCSEEEQSGGTTEPSAPQCQNKAIAFIMGCPCSDDDSSQSDESSDEDDDGFDSEGSSDVSNSSDDEEEEGEDEDSDSEPDSDSEQLWTSMCQIADPYNPRNFTACLHTGRSQPQPIHTPTPPSSTQSSPEPSPDLTTLVPPSNLDSWDESTSASEVDEAESLRLLGSFSCSSDPFSLLNFQAPLRTRRPTGAPHKVKAKKPSESKPHPDPFTPASPPEYNKEEAEERMDSGFSERSGSSKSPSCRSSKKVRFCDTVEEFFASCEEEGEEDRQGPWEQMARDRCRFLRRCQEVEQQIAYCLQPQHRLRVYQRLKDS</sequence>
<feature type="region of interest" description="Disordered" evidence="2">
    <location>
        <begin position="1"/>
        <end position="23"/>
    </location>
</feature>
<evidence type="ECO:0000259" key="3">
    <source>
        <dbReference type="Pfam" id="PF10488"/>
    </source>
</evidence>
<evidence type="ECO:0000256" key="2">
    <source>
        <dbReference type="SAM" id="MobiDB-lite"/>
    </source>
</evidence>
<dbReference type="GeneID" id="101163073"/>
<dbReference type="GO" id="GO:0005783">
    <property type="term" value="C:endoplasmic reticulum"/>
    <property type="evidence" value="ECO:0000318"/>
    <property type="project" value="GO_Central"/>
</dbReference>
<dbReference type="Pfam" id="PF10488">
    <property type="entry name" value="PP1c_bdg"/>
    <property type="match status" value="1"/>
</dbReference>
<accession>A0A3B3H572</accession>
<dbReference type="STRING" id="8090.ENSORLP00000026650"/>
<dbReference type="InterPro" id="IPR051254">
    <property type="entry name" value="PPP1R15"/>
</dbReference>
<feature type="compositionally biased region" description="Low complexity" evidence="2">
    <location>
        <begin position="567"/>
        <end position="582"/>
    </location>
</feature>
<feature type="compositionally biased region" description="Low complexity" evidence="2">
    <location>
        <begin position="390"/>
        <end position="399"/>
    </location>
</feature>
<feature type="compositionally biased region" description="Basic and acidic residues" evidence="2">
    <location>
        <begin position="330"/>
        <end position="339"/>
    </location>
</feature>
<feature type="region of interest" description="Disordered" evidence="2">
    <location>
        <begin position="304"/>
        <end position="354"/>
    </location>
</feature>
<dbReference type="GO" id="GO:0051246">
    <property type="term" value="P:regulation of protein metabolic process"/>
    <property type="evidence" value="ECO:0007669"/>
    <property type="project" value="UniProtKB-ARBA"/>
</dbReference>
<protein>
    <recommendedName>
        <fullName evidence="3">Protein phosphatase 1 regulatory subunit 15A/B C-terminal domain-containing protein</fullName>
    </recommendedName>
</protein>
<name>A0A3B3H572_ORYLA</name>
<dbReference type="GO" id="GO:0000164">
    <property type="term" value="C:protein phosphatase type 1 complex"/>
    <property type="evidence" value="ECO:0000318"/>
    <property type="project" value="GO_Central"/>
</dbReference>
<organism evidence="4 5">
    <name type="scientific">Oryzias latipes</name>
    <name type="common">Japanese rice fish</name>
    <name type="synonym">Japanese killifish</name>
    <dbReference type="NCBI Taxonomy" id="8090"/>
    <lineage>
        <taxon>Eukaryota</taxon>
        <taxon>Metazoa</taxon>
        <taxon>Chordata</taxon>
        <taxon>Craniata</taxon>
        <taxon>Vertebrata</taxon>
        <taxon>Euteleostomi</taxon>
        <taxon>Actinopterygii</taxon>
        <taxon>Neopterygii</taxon>
        <taxon>Teleostei</taxon>
        <taxon>Neoteleostei</taxon>
        <taxon>Acanthomorphata</taxon>
        <taxon>Ovalentaria</taxon>
        <taxon>Atherinomorphae</taxon>
        <taxon>Beloniformes</taxon>
        <taxon>Adrianichthyidae</taxon>
        <taxon>Oryziinae</taxon>
        <taxon>Oryzias</taxon>
    </lineage>
</organism>
<dbReference type="OrthoDB" id="5976067at2759"/>
<dbReference type="GO" id="GO:0034976">
    <property type="term" value="P:response to endoplasmic reticulum stress"/>
    <property type="evidence" value="ECO:0000318"/>
    <property type="project" value="GO_Central"/>
</dbReference>
<feature type="compositionally biased region" description="Acidic residues" evidence="2">
    <location>
        <begin position="370"/>
        <end position="389"/>
    </location>
</feature>
<gene>
    <name evidence="4" type="primary">ppp1r15b</name>
</gene>
<dbReference type="KEGG" id="ola:101163073"/>
<dbReference type="InParanoid" id="A0A3B3H572"/>
<reference evidence="4" key="3">
    <citation type="submission" date="2025-09" db="UniProtKB">
        <authorList>
            <consortium name="Ensembl"/>
        </authorList>
    </citation>
    <scope>IDENTIFICATION</scope>
    <source>
        <strain evidence="4">Hd-rR</strain>
    </source>
</reference>
<feature type="region of interest" description="Disordered" evidence="2">
    <location>
        <begin position="367"/>
        <end position="495"/>
    </location>
</feature>
<feature type="compositionally biased region" description="Basic and acidic residues" evidence="2">
    <location>
        <begin position="556"/>
        <end position="566"/>
    </location>
</feature>
<feature type="region of interest" description="Disordered" evidence="2">
    <location>
        <begin position="518"/>
        <end position="586"/>
    </location>
</feature>
<reference evidence="4" key="2">
    <citation type="submission" date="2025-08" db="UniProtKB">
        <authorList>
            <consortium name="Ensembl"/>
        </authorList>
    </citation>
    <scope>IDENTIFICATION</scope>
    <source>
        <strain evidence="4">Hd-rR</strain>
    </source>
</reference>
<dbReference type="PANTHER" id="PTHR16489:SF11">
    <property type="entry name" value="PROTEIN PHOSPHATASE 1 REGULATORY SUBUNIT 15B"/>
    <property type="match status" value="1"/>
</dbReference>
<dbReference type="PANTHER" id="PTHR16489">
    <property type="entry name" value="GH11727P"/>
    <property type="match status" value="1"/>
</dbReference>
<keyword evidence="5" id="KW-1185">Reference proteome</keyword>
<evidence type="ECO:0000256" key="1">
    <source>
        <dbReference type="ARBA" id="ARBA00010161"/>
    </source>
</evidence>
<evidence type="ECO:0000313" key="4">
    <source>
        <dbReference type="Ensembl" id="ENSORLP00000026650.1"/>
    </source>
</evidence>
<feature type="domain" description="Protein phosphatase 1 regulatory subunit 15A/B C-terminal" evidence="3">
    <location>
        <begin position="415"/>
        <end position="649"/>
    </location>
</feature>
<feature type="compositionally biased region" description="Acidic residues" evidence="2">
    <location>
        <begin position="400"/>
        <end position="420"/>
    </location>
</feature>
<dbReference type="InterPro" id="IPR019523">
    <property type="entry name" value="Prot_Pase1_reg-su15A/B_C"/>
</dbReference>
<dbReference type="Bgee" id="ENSORLG00000028258">
    <property type="expression patterns" value="Expressed in muscle tissue and 14 other cell types or tissues"/>
</dbReference>
<dbReference type="CTD" id="84919"/>
<evidence type="ECO:0000313" key="5">
    <source>
        <dbReference type="Proteomes" id="UP000001038"/>
    </source>
</evidence>
<dbReference type="GeneTree" id="ENSGT00940000154404"/>
<dbReference type="AlphaFoldDB" id="A0A3B3H572"/>
<dbReference type="Proteomes" id="UP000001038">
    <property type="component" value="Chromosome 5"/>
</dbReference>
<comment type="similarity">
    <text evidence="1">Belongs to the PPP1R15 family.</text>
</comment>
<proteinExistence type="inferred from homology"/>
<feature type="compositionally biased region" description="Low complexity" evidence="2">
    <location>
        <begin position="9"/>
        <end position="23"/>
    </location>
</feature>
<feature type="compositionally biased region" description="Polar residues" evidence="2">
    <location>
        <begin position="345"/>
        <end position="354"/>
    </location>
</feature>
<feature type="compositionally biased region" description="Polar residues" evidence="2">
    <location>
        <begin position="476"/>
        <end position="491"/>
    </location>
</feature>
<dbReference type="GO" id="GO:0019888">
    <property type="term" value="F:protein phosphatase regulator activity"/>
    <property type="evidence" value="ECO:0000318"/>
    <property type="project" value="GO_Central"/>
</dbReference>
<dbReference type="Ensembl" id="ENSORLT00000039315.1">
    <property type="protein sequence ID" value="ENSORLP00000026650.1"/>
    <property type="gene ID" value="ENSORLG00000028258.1"/>
</dbReference>